<evidence type="ECO:0000256" key="2">
    <source>
        <dbReference type="SAM" id="MobiDB-lite"/>
    </source>
</evidence>
<name>A0A9W9S1E8_9EURO</name>
<dbReference type="EMBL" id="JAPZBS010000005">
    <property type="protein sequence ID" value="KAJ5370297.1"/>
    <property type="molecule type" value="Genomic_DNA"/>
</dbReference>
<feature type="coiled-coil region" evidence="1">
    <location>
        <begin position="190"/>
        <end position="217"/>
    </location>
</feature>
<keyword evidence="1" id="KW-0175">Coiled coil</keyword>
<reference evidence="3" key="2">
    <citation type="journal article" date="2023" name="IMA Fungus">
        <title>Comparative genomic study of the Penicillium genus elucidates a diverse pangenome and 15 lateral gene transfer events.</title>
        <authorList>
            <person name="Petersen C."/>
            <person name="Sorensen T."/>
            <person name="Nielsen M.R."/>
            <person name="Sondergaard T.E."/>
            <person name="Sorensen J.L."/>
            <person name="Fitzpatrick D.A."/>
            <person name="Frisvad J.C."/>
            <person name="Nielsen K.L."/>
        </authorList>
    </citation>
    <scope>NUCLEOTIDE SEQUENCE</scope>
    <source>
        <strain evidence="3">IBT 29864</strain>
    </source>
</reference>
<keyword evidence="4" id="KW-1185">Reference proteome</keyword>
<evidence type="ECO:0000313" key="4">
    <source>
        <dbReference type="Proteomes" id="UP001147782"/>
    </source>
</evidence>
<feature type="region of interest" description="Disordered" evidence="2">
    <location>
        <begin position="477"/>
        <end position="501"/>
    </location>
</feature>
<evidence type="ECO:0000256" key="1">
    <source>
        <dbReference type="SAM" id="Coils"/>
    </source>
</evidence>
<feature type="region of interest" description="Disordered" evidence="2">
    <location>
        <begin position="70"/>
        <end position="92"/>
    </location>
</feature>
<evidence type="ECO:0000313" key="3">
    <source>
        <dbReference type="EMBL" id="KAJ5370297.1"/>
    </source>
</evidence>
<comment type="caution">
    <text evidence="3">The sequence shown here is derived from an EMBL/GenBank/DDBJ whole genome shotgun (WGS) entry which is preliminary data.</text>
</comment>
<feature type="region of interest" description="Disordered" evidence="2">
    <location>
        <begin position="297"/>
        <end position="396"/>
    </location>
</feature>
<feature type="compositionally biased region" description="Basic and acidic residues" evidence="2">
    <location>
        <begin position="614"/>
        <end position="623"/>
    </location>
</feature>
<dbReference type="AlphaFoldDB" id="A0A9W9S1E8"/>
<feature type="region of interest" description="Disordered" evidence="2">
    <location>
        <begin position="256"/>
        <end position="275"/>
    </location>
</feature>
<feature type="compositionally biased region" description="Polar residues" evidence="2">
    <location>
        <begin position="39"/>
        <end position="54"/>
    </location>
</feature>
<feature type="compositionally biased region" description="Polar residues" evidence="2">
    <location>
        <begin position="262"/>
        <end position="275"/>
    </location>
</feature>
<dbReference type="Proteomes" id="UP001147782">
    <property type="component" value="Unassembled WGS sequence"/>
</dbReference>
<feature type="region of interest" description="Disordered" evidence="2">
    <location>
        <begin position="614"/>
        <end position="653"/>
    </location>
</feature>
<dbReference type="OrthoDB" id="4366200at2759"/>
<feature type="compositionally biased region" description="Polar residues" evidence="2">
    <location>
        <begin position="384"/>
        <end position="395"/>
    </location>
</feature>
<accession>A0A9W9S1E8</accession>
<feature type="region of interest" description="Disordered" evidence="2">
    <location>
        <begin position="1"/>
        <end position="54"/>
    </location>
</feature>
<dbReference type="GeneID" id="81438497"/>
<gene>
    <name evidence="3" type="ORF">N7496_006389</name>
</gene>
<feature type="compositionally biased region" description="Polar residues" evidence="2">
    <location>
        <begin position="626"/>
        <end position="639"/>
    </location>
</feature>
<proteinExistence type="predicted"/>
<organism evidence="3 4">
    <name type="scientific">Penicillium cataractarum</name>
    <dbReference type="NCBI Taxonomy" id="2100454"/>
    <lineage>
        <taxon>Eukaryota</taxon>
        <taxon>Fungi</taxon>
        <taxon>Dikarya</taxon>
        <taxon>Ascomycota</taxon>
        <taxon>Pezizomycotina</taxon>
        <taxon>Eurotiomycetes</taxon>
        <taxon>Eurotiomycetidae</taxon>
        <taxon>Eurotiales</taxon>
        <taxon>Aspergillaceae</taxon>
        <taxon>Penicillium</taxon>
    </lineage>
</organism>
<feature type="compositionally biased region" description="Low complexity" evidence="2">
    <location>
        <begin position="77"/>
        <end position="90"/>
    </location>
</feature>
<feature type="compositionally biased region" description="Low complexity" evidence="2">
    <location>
        <begin position="298"/>
        <end position="313"/>
    </location>
</feature>
<dbReference type="RefSeq" id="XP_056554731.1">
    <property type="nucleotide sequence ID" value="XM_056699318.1"/>
</dbReference>
<protein>
    <submittedName>
        <fullName evidence="3">Uncharacterized protein</fullName>
    </submittedName>
</protein>
<feature type="compositionally biased region" description="Polar residues" evidence="2">
    <location>
        <begin position="477"/>
        <end position="491"/>
    </location>
</feature>
<reference evidence="3" key="1">
    <citation type="submission" date="2022-11" db="EMBL/GenBank/DDBJ databases">
        <authorList>
            <person name="Petersen C."/>
        </authorList>
    </citation>
    <scope>NUCLEOTIDE SEQUENCE</scope>
    <source>
        <strain evidence="3">IBT 29864</strain>
    </source>
</reference>
<sequence>MDDDFDPFTDFGKLVQQTQQPASSKKRTTEDAFGGDIEFSSSKRQSREPSNAAETLVQPTNIDTIGQASIASISSHTPTTTLETPTSTTTAKDQFALKPESLARVAAVAAFTQAKSSSRHISPYAPVGYYPSAPNLHCMIGGGPDSNESLRSRLHSSRRRLDVVMAERNKYRDALLKYDQVDPATGMLGIQQLEAEVQKLRRTASNHRYRVDHLKAEGEDWKAKYIALANTHNCLIRDYQQLQATTRLPPRALEAPAEAAFTSPQGNPQGIYAQSSQASTDMCAAYVQSLPDPSGIKSSVIPPASPFSIPSPAQTFEAPTPHCDHSPGSDTRSPPTLYEDHHTPLPPPQLEDPATDLQHSRSEDLPPNFLTPLSAQSPPGEPNTMATNYAHSTSSGRGGYVPPILPGQATRLLQNAGIAFYMPTTTANMPAPRPVATTHATGATINTLVDLTAATPVATVSAPTVPPKDVVVIDLTSDSDTDVSPQGSNTPSPTPLTKEPSPLATFRLRFREKKLTWLHESNSSDADHAVAERICKNLNSSKRKRDRGKEFVATNFTECYSHVQAQKHVRWALGGPLTPLTGAPSSSAVVAKGGTPPYSITDDEFARQLEEAMARGKTPEKDGVAANTTTSPPEGSSASVVEAKGDTSPPYHITDDEFVQLMEESLARGKNAV</sequence>